<dbReference type="Gene3D" id="1.10.10.10">
    <property type="entry name" value="Winged helix-like DNA-binding domain superfamily/Winged helix DNA-binding domain"/>
    <property type="match status" value="1"/>
</dbReference>
<dbReference type="GO" id="GO:0003677">
    <property type="term" value="F:DNA binding"/>
    <property type="evidence" value="ECO:0007669"/>
    <property type="project" value="UniProtKB-KW"/>
</dbReference>
<evidence type="ECO:0000256" key="4">
    <source>
        <dbReference type="ARBA" id="ARBA00023163"/>
    </source>
</evidence>
<dbReference type="InterPro" id="IPR036388">
    <property type="entry name" value="WH-like_DNA-bd_sf"/>
</dbReference>
<dbReference type="FunFam" id="1.10.10.10:FF:000001">
    <property type="entry name" value="LysR family transcriptional regulator"/>
    <property type="match status" value="1"/>
</dbReference>
<evidence type="ECO:0000313" key="6">
    <source>
        <dbReference type="EMBL" id="QEC61538.1"/>
    </source>
</evidence>
<dbReference type="OrthoDB" id="9803735at2"/>
<dbReference type="RefSeq" id="WP_147030115.1">
    <property type="nucleotide sequence ID" value="NZ_CP042436.1"/>
</dbReference>
<comment type="similarity">
    <text evidence="1">Belongs to the LysR transcriptional regulatory family.</text>
</comment>
<protein>
    <submittedName>
        <fullName evidence="6">LysR family transcriptional regulator</fullName>
    </submittedName>
</protein>
<evidence type="ECO:0000256" key="2">
    <source>
        <dbReference type="ARBA" id="ARBA00023015"/>
    </source>
</evidence>
<evidence type="ECO:0000256" key="3">
    <source>
        <dbReference type="ARBA" id="ARBA00023125"/>
    </source>
</evidence>
<keyword evidence="2" id="KW-0805">Transcription regulation</keyword>
<dbReference type="KEGG" id="mgin:FRZ54_02705"/>
<proteinExistence type="inferred from homology"/>
<keyword evidence="7" id="KW-1185">Reference proteome</keyword>
<dbReference type="PRINTS" id="PR00039">
    <property type="entry name" value="HTHLYSR"/>
</dbReference>
<dbReference type="SUPFAM" id="SSF53850">
    <property type="entry name" value="Periplasmic binding protein-like II"/>
    <property type="match status" value="1"/>
</dbReference>
<keyword evidence="3" id="KW-0238">DNA-binding</keyword>
<dbReference type="AlphaFoldDB" id="A0A5B8URQ8"/>
<gene>
    <name evidence="6" type="ORF">FRZ54_02705</name>
</gene>
<dbReference type="InterPro" id="IPR000847">
    <property type="entry name" value="LysR_HTH_N"/>
</dbReference>
<organism evidence="6 7">
    <name type="scientific">Mucilaginibacter ginsenosidivorans</name>
    <dbReference type="NCBI Taxonomy" id="398053"/>
    <lineage>
        <taxon>Bacteria</taxon>
        <taxon>Pseudomonadati</taxon>
        <taxon>Bacteroidota</taxon>
        <taxon>Sphingobacteriia</taxon>
        <taxon>Sphingobacteriales</taxon>
        <taxon>Sphingobacteriaceae</taxon>
        <taxon>Mucilaginibacter</taxon>
    </lineage>
</organism>
<dbReference type="PROSITE" id="PS50931">
    <property type="entry name" value="HTH_LYSR"/>
    <property type="match status" value="1"/>
</dbReference>
<dbReference type="EMBL" id="CP042436">
    <property type="protein sequence ID" value="QEC61538.1"/>
    <property type="molecule type" value="Genomic_DNA"/>
</dbReference>
<dbReference type="Gene3D" id="3.40.190.10">
    <property type="entry name" value="Periplasmic binding protein-like II"/>
    <property type="match status" value="2"/>
</dbReference>
<evidence type="ECO:0000259" key="5">
    <source>
        <dbReference type="PROSITE" id="PS50931"/>
    </source>
</evidence>
<feature type="domain" description="HTH lysR-type" evidence="5">
    <location>
        <begin position="1"/>
        <end position="58"/>
    </location>
</feature>
<dbReference type="Pfam" id="PF00126">
    <property type="entry name" value="HTH_1"/>
    <property type="match status" value="1"/>
</dbReference>
<name>A0A5B8URQ8_9SPHI</name>
<evidence type="ECO:0000256" key="1">
    <source>
        <dbReference type="ARBA" id="ARBA00009437"/>
    </source>
</evidence>
<dbReference type="Pfam" id="PF03466">
    <property type="entry name" value="LysR_substrate"/>
    <property type="match status" value="1"/>
</dbReference>
<dbReference type="SUPFAM" id="SSF46785">
    <property type="entry name" value="Winged helix' DNA-binding domain"/>
    <property type="match status" value="1"/>
</dbReference>
<evidence type="ECO:0000313" key="7">
    <source>
        <dbReference type="Proteomes" id="UP000321479"/>
    </source>
</evidence>
<keyword evidence="4" id="KW-0804">Transcription</keyword>
<dbReference type="PANTHER" id="PTHR30346">
    <property type="entry name" value="TRANSCRIPTIONAL DUAL REGULATOR HCAR-RELATED"/>
    <property type="match status" value="1"/>
</dbReference>
<dbReference type="Proteomes" id="UP000321479">
    <property type="component" value="Chromosome"/>
</dbReference>
<reference evidence="6 7" key="1">
    <citation type="journal article" date="2017" name="Curr. Microbiol.">
        <title>Mucilaginibacter ginsenosidivorans sp. nov., Isolated from Soil of Ginseng Field.</title>
        <authorList>
            <person name="Kim M.M."/>
            <person name="Siddiqi M.Z."/>
            <person name="Im W.T."/>
        </authorList>
    </citation>
    <scope>NUCLEOTIDE SEQUENCE [LARGE SCALE GENOMIC DNA]</scope>
    <source>
        <strain evidence="6 7">Gsoil 3017</strain>
    </source>
</reference>
<dbReference type="GO" id="GO:0003700">
    <property type="term" value="F:DNA-binding transcription factor activity"/>
    <property type="evidence" value="ECO:0007669"/>
    <property type="project" value="InterPro"/>
</dbReference>
<dbReference type="PANTHER" id="PTHR30346:SF17">
    <property type="entry name" value="LYSR FAMILY TRANSCRIPTIONAL REGULATOR"/>
    <property type="match status" value="1"/>
</dbReference>
<accession>A0A5B8URQ8</accession>
<dbReference type="GO" id="GO:0032993">
    <property type="term" value="C:protein-DNA complex"/>
    <property type="evidence" value="ECO:0007669"/>
    <property type="project" value="TreeGrafter"/>
</dbReference>
<dbReference type="InterPro" id="IPR036390">
    <property type="entry name" value="WH_DNA-bd_sf"/>
</dbReference>
<sequence length="287" mass="32120">MDIQQIKNFLVLCETLNYRKAAGQINIVQPALSRQIQLLENEMGATLFNRSKRTVTLTEAGLFFQKEADRILQDLNKTIARAAQINNGEAGEIRITHASSAMNSVVPPFLVRMKQRWPNLKTIAQETSNFEQIEMVLARNADMGVAPNIMLPPEMRSKVLYRENYVLILPGNHPLAKEKITDLSVLKDETFILPQVSTGVGYVEAILQICQDFGFKPNVAHESAHAMGVLRLVEAGLGISIEPVSSVSGAAMNIKLIELKSLPQKASMVLFWLRERDAELSRFIEMF</sequence>
<dbReference type="InterPro" id="IPR005119">
    <property type="entry name" value="LysR_subst-bd"/>
</dbReference>